<dbReference type="InterPro" id="IPR021514">
    <property type="entry name" value="DUF3176"/>
</dbReference>
<evidence type="ECO:0000256" key="2">
    <source>
        <dbReference type="SAM" id="Phobius"/>
    </source>
</evidence>
<proteinExistence type="predicted"/>
<name>A0A8H5IPQ0_9HYPO</name>
<accession>A0A8H5IPQ0</accession>
<keyword evidence="2" id="KW-1133">Transmembrane helix</keyword>
<dbReference type="PANTHER" id="PTHR35394:SF5">
    <property type="entry name" value="DUF3176 DOMAIN-CONTAINING PROTEIN"/>
    <property type="match status" value="1"/>
</dbReference>
<evidence type="ECO:0000256" key="1">
    <source>
        <dbReference type="SAM" id="MobiDB-lite"/>
    </source>
</evidence>
<feature type="transmembrane region" description="Helical" evidence="2">
    <location>
        <begin position="154"/>
        <end position="173"/>
    </location>
</feature>
<keyword evidence="2" id="KW-0812">Transmembrane</keyword>
<dbReference type="AlphaFoldDB" id="A0A8H5IPQ0"/>
<feature type="transmembrane region" description="Helical" evidence="2">
    <location>
        <begin position="122"/>
        <end position="142"/>
    </location>
</feature>
<gene>
    <name evidence="3" type="ORF">FNAPI_10707</name>
</gene>
<keyword evidence="4" id="KW-1185">Reference proteome</keyword>
<organism evidence="3 4">
    <name type="scientific">Fusarium napiforme</name>
    <dbReference type="NCBI Taxonomy" id="42672"/>
    <lineage>
        <taxon>Eukaryota</taxon>
        <taxon>Fungi</taxon>
        <taxon>Dikarya</taxon>
        <taxon>Ascomycota</taxon>
        <taxon>Pezizomycotina</taxon>
        <taxon>Sordariomycetes</taxon>
        <taxon>Hypocreomycetidae</taxon>
        <taxon>Hypocreales</taxon>
        <taxon>Nectriaceae</taxon>
        <taxon>Fusarium</taxon>
        <taxon>Fusarium fujikuroi species complex</taxon>
    </lineage>
</organism>
<evidence type="ECO:0000313" key="3">
    <source>
        <dbReference type="EMBL" id="KAF5539772.1"/>
    </source>
</evidence>
<dbReference type="EMBL" id="JAAOAO010000481">
    <property type="protein sequence ID" value="KAF5539772.1"/>
    <property type="molecule type" value="Genomic_DNA"/>
</dbReference>
<dbReference type="PANTHER" id="PTHR35394">
    <property type="entry name" value="DUF3176 DOMAIN-CONTAINING PROTEIN"/>
    <property type="match status" value="1"/>
</dbReference>
<feature type="region of interest" description="Disordered" evidence="1">
    <location>
        <begin position="25"/>
        <end position="62"/>
    </location>
</feature>
<dbReference type="Proteomes" id="UP000574317">
    <property type="component" value="Unassembled WGS sequence"/>
</dbReference>
<evidence type="ECO:0000313" key="4">
    <source>
        <dbReference type="Proteomes" id="UP000574317"/>
    </source>
</evidence>
<keyword evidence="2" id="KW-0472">Membrane</keyword>
<feature type="compositionally biased region" description="Polar residues" evidence="1">
    <location>
        <begin position="47"/>
        <end position="62"/>
    </location>
</feature>
<dbReference type="InterPro" id="IPR032710">
    <property type="entry name" value="NTF2-like_dom_sf"/>
</dbReference>
<reference evidence="3 4" key="1">
    <citation type="submission" date="2020-05" db="EMBL/GenBank/DDBJ databases">
        <title>Identification and distribution of gene clusters putatively required for synthesis of sphingolipid metabolism inhibitors in phylogenetically diverse species of the filamentous fungus Fusarium.</title>
        <authorList>
            <person name="Kim H.-S."/>
            <person name="Busman M."/>
            <person name="Brown D.W."/>
            <person name="Divon H."/>
            <person name="Uhlig S."/>
            <person name="Proctor R.H."/>
        </authorList>
    </citation>
    <scope>NUCLEOTIDE SEQUENCE [LARGE SCALE GENOMIC DNA]</scope>
    <source>
        <strain evidence="3 4">NRRL 25196</strain>
    </source>
</reference>
<sequence>MESERDSTPPIWRKPINTVNAVARPTTVESRSVEPASEQLLLDQENDPNTTTKALDQKQSSSAVGVVPINNQIHRSTSNQEDSAVGGYRTEKVMPCAEATVISRVSWENTLRRIIEGWWQEMLCCFVSVVALVILTLTLRKFNNQPLPDWPSGITLNTVLACISTICRSALLIPVTEGLAQAKWVWFKQPRPLKDFEAFDKASRGLGGSLSLLSHTKGWFIGIIAAFLLSTTIATSTITQFAITYPSRLNQDGSKRSAEAWRLGESWGKDEPEYAIMNELAISRGVRRGINNMVTEIIPFKEPKCASANCRWPEFHTIAMGYEVTNVTYLVKADVNFHDGNPNITLPNGVHTEPGKGRARFTGAPTFFLGSGPTLAHQHLKNVSILDYFAIYWDGSNLVPWAVEVSYYWCIDTYHPELVDNVLRMNKSTSQIPKLHTSQGDEHRGYMSLETPGKDDVIWTISRLSTRKIATHLNDSLSGYTVVLAGEPMRGTSGSDILALATQEVLQDLTKGNSTLEIQEAERAWWTAVEGMAANVANSLTNTMSSSSQLNPDQAQVLDIVLGFHEYFSSPPPFKEGQRFTLPHGLITVPFPPEMGGLKTERFDDMYERVGGLLAKQQDSGFKHELAEPSAEVWVSQNIAAVFVGWSASMDSRGEFIHTVHLCTLHRQSADGNPWRISALVDMMHLSPEQSVPSVETGPVSEIIAPFQDFLASIKAQDWEAIPALLLLGAGATISKDGHEPETFMWPEFIEHLQQEAQNEPKIEKRLLNCEARRCSDLGFVWAPFVVQVDGVEIYHGVCVCSFRLEGGRWLISSLCETSYTK</sequence>
<dbReference type="SUPFAM" id="SSF54427">
    <property type="entry name" value="NTF2-like"/>
    <property type="match status" value="1"/>
</dbReference>
<dbReference type="Pfam" id="PF11374">
    <property type="entry name" value="DUF3176"/>
    <property type="match status" value="1"/>
</dbReference>
<protein>
    <submittedName>
        <fullName evidence="3">Uncharacterized protein</fullName>
    </submittedName>
</protein>
<comment type="caution">
    <text evidence="3">The sequence shown here is derived from an EMBL/GenBank/DDBJ whole genome shotgun (WGS) entry which is preliminary data.</text>
</comment>
<feature type="transmembrane region" description="Helical" evidence="2">
    <location>
        <begin position="219"/>
        <end position="243"/>
    </location>
</feature>